<proteinExistence type="predicted"/>
<organism evidence="1 2">
    <name type="scientific">Vaccinium darrowii</name>
    <dbReference type="NCBI Taxonomy" id="229202"/>
    <lineage>
        <taxon>Eukaryota</taxon>
        <taxon>Viridiplantae</taxon>
        <taxon>Streptophyta</taxon>
        <taxon>Embryophyta</taxon>
        <taxon>Tracheophyta</taxon>
        <taxon>Spermatophyta</taxon>
        <taxon>Magnoliopsida</taxon>
        <taxon>eudicotyledons</taxon>
        <taxon>Gunneridae</taxon>
        <taxon>Pentapetalae</taxon>
        <taxon>asterids</taxon>
        <taxon>Ericales</taxon>
        <taxon>Ericaceae</taxon>
        <taxon>Vaccinioideae</taxon>
        <taxon>Vaccinieae</taxon>
        <taxon>Vaccinium</taxon>
    </lineage>
</organism>
<evidence type="ECO:0000313" key="2">
    <source>
        <dbReference type="Proteomes" id="UP000828048"/>
    </source>
</evidence>
<dbReference type="EMBL" id="CM037160">
    <property type="protein sequence ID" value="KAH7839383.1"/>
    <property type="molecule type" value="Genomic_DNA"/>
</dbReference>
<gene>
    <name evidence="1" type="ORF">Vadar_003453</name>
</gene>
<reference evidence="1 2" key="1">
    <citation type="journal article" date="2021" name="Hortic Res">
        <title>High-quality reference genome and annotation aids understanding of berry development for evergreen blueberry (Vaccinium darrowii).</title>
        <authorList>
            <person name="Yu J."/>
            <person name="Hulse-Kemp A.M."/>
            <person name="Babiker E."/>
            <person name="Staton M."/>
        </authorList>
    </citation>
    <scope>NUCLEOTIDE SEQUENCE [LARGE SCALE GENOMIC DNA]</scope>
    <source>
        <strain evidence="2">cv. NJ 8807/NJ 8810</strain>
        <tissue evidence="1">Young leaf</tissue>
    </source>
</reference>
<accession>A0ACB7XF69</accession>
<dbReference type="Proteomes" id="UP000828048">
    <property type="component" value="Chromosome 10"/>
</dbReference>
<name>A0ACB7XF69_9ERIC</name>
<protein>
    <submittedName>
        <fullName evidence="1">Uncharacterized protein</fullName>
    </submittedName>
</protein>
<keyword evidence="2" id="KW-1185">Reference proteome</keyword>
<evidence type="ECO:0000313" key="1">
    <source>
        <dbReference type="EMBL" id="KAH7839383.1"/>
    </source>
</evidence>
<comment type="caution">
    <text evidence="1">The sequence shown here is derived from an EMBL/GenBank/DDBJ whole genome shotgun (WGS) entry which is preliminary data.</text>
</comment>
<sequence length="200" mass="23001">MRPSEDDLGLSKLSESLNKAGYNAYNAMSWFVESKLIPTVRTVYSYNETITIFAPWDTAFWCGNNCPMTKILQQVVPLNLDRNTFKTNFSKDSTFPTFSKDYTNPSFQFSDHIKITQPLIDNAAMGTYASINNVPIIHWELYNDGRVIVHGVPCVFKAFRVELNNQTKLSQTESYVPINWGRMELNNDKKLALRRCRYSS</sequence>